<evidence type="ECO:0000313" key="2">
    <source>
        <dbReference type="Proteomes" id="UP000816034"/>
    </source>
</evidence>
<dbReference type="EMBL" id="PYSW02000026">
    <property type="protein sequence ID" value="KAG2381763.1"/>
    <property type="molecule type" value="Genomic_DNA"/>
</dbReference>
<dbReference type="RefSeq" id="XP_044547442.1">
    <property type="nucleotide sequence ID" value="XM_044695975.1"/>
</dbReference>
<accession>A0AA88GPF7</accession>
<proteinExistence type="predicted"/>
<comment type="caution">
    <text evidence="1">The sequence shown here is derived from an EMBL/GenBank/DDBJ whole genome shotgun (WGS) entry which is preliminary data.</text>
</comment>
<dbReference type="AlphaFoldDB" id="A0AA88GPF7"/>
<protein>
    <submittedName>
        <fullName evidence="1">Uncharacterized protein</fullName>
    </submittedName>
</protein>
<name>A0AA88GPF7_NAELO</name>
<dbReference type="GeneID" id="68098601"/>
<keyword evidence="2" id="KW-1185">Reference proteome</keyword>
<gene>
    <name evidence="1" type="ORF">C9374_006147</name>
</gene>
<dbReference type="Proteomes" id="UP000816034">
    <property type="component" value="Unassembled WGS sequence"/>
</dbReference>
<sequence length="265" mass="31231">MSKAIVVDEENDFSEWMERCETDLSTKLSEVHNVIQDLSSSHKSSKKSNFCTIHKNCLILRPISIDGKEFNDACAQETNLKEQADVFDEDTNYQSVLEQKLDKFISLWQELIHLFNKQPLNFLKTHGITSTLLKEQTFGLLTTIHGHIMDYSQKIHRTYQSLPFAVNLIPYYLTWIELSSDFRPQFENQFKEFLQVWRSRYKEILNHLQNTPTEMYLFEHYYSTSVIDHLKQSKVGYDRDILSKLESCLNLNFQTLKQLSAEKLK</sequence>
<reference evidence="1 2" key="1">
    <citation type="journal article" date="2018" name="BMC Genomics">
        <title>The genome of Naegleria lovaniensis, the basis for a comparative approach to unravel pathogenicity factors of the human pathogenic amoeba N. fowleri.</title>
        <authorList>
            <person name="Liechti N."/>
            <person name="Schurch N."/>
            <person name="Bruggmann R."/>
            <person name="Wittwer M."/>
        </authorList>
    </citation>
    <scope>NUCLEOTIDE SEQUENCE [LARGE SCALE GENOMIC DNA]</scope>
    <source>
        <strain evidence="1 2">ATCC 30569</strain>
    </source>
</reference>
<evidence type="ECO:0000313" key="1">
    <source>
        <dbReference type="EMBL" id="KAG2381763.1"/>
    </source>
</evidence>
<organism evidence="1 2">
    <name type="scientific">Naegleria lovaniensis</name>
    <name type="common">Amoeba</name>
    <dbReference type="NCBI Taxonomy" id="51637"/>
    <lineage>
        <taxon>Eukaryota</taxon>
        <taxon>Discoba</taxon>
        <taxon>Heterolobosea</taxon>
        <taxon>Tetramitia</taxon>
        <taxon>Eutetramitia</taxon>
        <taxon>Vahlkampfiidae</taxon>
        <taxon>Naegleria</taxon>
    </lineage>
</organism>